<feature type="compositionally biased region" description="Polar residues" evidence="1">
    <location>
        <begin position="183"/>
        <end position="196"/>
    </location>
</feature>
<protein>
    <recommendedName>
        <fullName evidence="3">Outer membrane protein beta-barrel domain-containing protein</fullName>
    </recommendedName>
</protein>
<dbReference type="Proteomes" id="UP000033121">
    <property type="component" value="Unassembled WGS sequence"/>
</dbReference>
<feature type="compositionally biased region" description="Low complexity" evidence="1">
    <location>
        <begin position="166"/>
        <end position="179"/>
    </location>
</feature>
<dbReference type="InterPro" id="IPR025665">
    <property type="entry name" value="Beta-barrel_OMP_2"/>
</dbReference>
<dbReference type="STRING" id="1220578.FPE01S_02_07510"/>
<reference evidence="4 5" key="1">
    <citation type="submission" date="2015-04" db="EMBL/GenBank/DDBJ databases">
        <title>Whole genome shotgun sequence of Flavihumibacter petaseus NBRC 106054.</title>
        <authorList>
            <person name="Miyazawa S."/>
            <person name="Hosoyama A."/>
            <person name="Hashimoto M."/>
            <person name="Noguchi M."/>
            <person name="Tsuchikane K."/>
            <person name="Ohji S."/>
            <person name="Yamazoe A."/>
            <person name="Ichikawa N."/>
            <person name="Kimura A."/>
            <person name="Fujita N."/>
        </authorList>
    </citation>
    <scope>NUCLEOTIDE SEQUENCE [LARGE SCALE GENOMIC DNA]</scope>
    <source>
        <strain evidence="4 5">NBRC 106054</strain>
    </source>
</reference>
<gene>
    <name evidence="4" type="ORF">FPE01S_02_07510</name>
</gene>
<feature type="compositionally biased region" description="Polar residues" evidence="1">
    <location>
        <begin position="70"/>
        <end position="82"/>
    </location>
</feature>
<evidence type="ECO:0000256" key="2">
    <source>
        <dbReference type="SAM" id="Phobius"/>
    </source>
</evidence>
<feature type="compositionally biased region" description="Polar residues" evidence="1">
    <location>
        <begin position="97"/>
        <end position="121"/>
    </location>
</feature>
<sequence length="504" mass="54856">MPDHEFDKALGEKARELRLQPSPAVWEGVAAQLQEKKRRRGAAWFLMAAAVAGLSLGGWWLAERHSPQEGHQQVVTTNPDQQAATTGSSATAKTAGENSNAADSRDVASNQPESINANSVTNSDAGTGSDAAGNAADNTTDNAVTKRRINNHNTTAYRSTVHNQMKSAAGITTGSATAKTSRKQQGNTGNTPGIDQSADNYGATILTENSVPRVPEAFAGQLPLQGKQSIAVQQPKSKTGNIRPGNLPATTISLKEKTNRKWQYSFEASAGVSTLNEQPFSGYKADQMEYQQNSSLASNGLAVIQRNPSEIKGGFSFQAKVLAHKPISSKLRLGTGIQYSYRSSQVKMGKVVDSTFALYNIGQDRILSALAYAGGTANKGKDFTNSYHYLEVPLELSWNIDRRKHWYFNNGVSLGYLVKSDALLYDKDGGVYYRDNDALNRWQAGFFSSIQYNINPKSDMQVALGPSIQYQLTPVDLTTDRKHLLHLGFSARLQWVRQSRGAMK</sequence>
<keyword evidence="2" id="KW-1133">Transmembrane helix</keyword>
<organism evidence="4 5">
    <name type="scientific">Flavihumibacter petaseus NBRC 106054</name>
    <dbReference type="NCBI Taxonomy" id="1220578"/>
    <lineage>
        <taxon>Bacteria</taxon>
        <taxon>Pseudomonadati</taxon>
        <taxon>Bacteroidota</taxon>
        <taxon>Chitinophagia</taxon>
        <taxon>Chitinophagales</taxon>
        <taxon>Chitinophagaceae</taxon>
        <taxon>Flavihumibacter</taxon>
    </lineage>
</organism>
<name>A0A0E9N2S9_9BACT</name>
<keyword evidence="5" id="KW-1185">Reference proteome</keyword>
<dbReference type="Pfam" id="PF13568">
    <property type="entry name" value="OMP_b-brl_2"/>
    <property type="match status" value="1"/>
</dbReference>
<feature type="compositionally biased region" description="Polar residues" evidence="1">
    <location>
        <begin position="151"/>
        <end position="165"/>
    </location>
</feature>
<dbReference type="EMBL" id="BBWV01000002">
    <property type="protein sequence ID" value="GAO43645.1"/>
    <property type="molecule type" value="Genomic_DNA"/>
</dbReference>
<dbReference type="RefSeq" id="WP_046369491.1">
    <property type="nucleotide sequence ID" value="NZ_BBWV01000002.1"/>
</dbReference>
<proteinExistence type="predicted"/>
<dbReference type="OrthoDB" id="671870at2"/>
<evidence type="ECO:0000256" key="1">
    <source>
        <dbReference type="SAM" id="MobiDB-lite"/>
    </source>
</evidence>
<evidence type="ECO:0000259" key="3">
    <source>
        <dbReference type="Pfam" id="PF13568"/>
    </source>
</evidence>
<feature type="compositionally biased region" description="Low complexity" evidence="1">
    <location>
        <begin position="122"/>
        <end position="143"/>
    </location>
</feature>
<feature type="domain" description="Outer membrane protein beta-barrel" evidence="3">
    <location>
        <begin position="260"/>
        <end position="456"/>
    </location>
</feature>
<feature type="transmembrane region" description="Helical" evidence="2">
    <location>
        <begin position="42"/>
        <end position="62"/>
    </location>
</feature>
<keyword evidence="2" id="KW-0812">Transmembrane</keyword>
<accession>A0A0E9N2S9</accession>
<evidence type="ECO:0000313" key="5">
    <source>
        <dbReference type="Proteomes" id="UP000033121"/>
    </source>
</evidence>
<feature type="compositionally biased region" description="Low complexity" evidence="1">
    <location>
        <begin position="83"/>
        <end position="96"/>
    </location>
</feature>
<dbReference type="AlphaFoldDB" id="A0A0E9N2S9"/>
<evidence type="ECO:0000313" key="4">
    <source>
        <dbReference type="EMBL" id="GAO43645.1"/>
    </source>
</evidence>
<feature type="region of interest" description="Disordered" evidence="1">
    <location>
        <begin position="70"/>
        <end position="196"/>
    </location>
</feature>
<keyword evidence="2" id="KW-0472">Membrane</keyword>
<comment type="caution">
    <text evidence="4">The sequence shown here is derived from an EMBL/GenBank/DDBJ whole genome shotgun (WGS) entry which is preliminary data.</text>
</comment>